<name>A0ABT6DPE6_9BACT</name>
<organism evidence="1 2">
    <name type="scientific">Bdellovibrio svalbardensis</name>
    <dbReference type="NCBI Taxonomy" id="2972972"/>
    <lineage>
        <taxon>Bacteria</taxon>
        <taxon>Pseudomonadati</taxon>
        <taxon>Bdellovibrionota</taxon>
        <taxon>Bdellovibrionia</taxon>
        <taxon>Bdellovibrionales</taxon>
        <taxon>Pseudobdellovibrionaceae</taxon>
        <taxon>Bdellovibrio</taxon>
    </lineage>
</organism>
<proteinExistence type="predicted"/>
<sequence length="84" mass="9397">MRVINMNKTVEATTVETATSVESFLGALSESLEPMTHKSYHEMADVPVVEVDALAQLHANLAMLEDLQGRLSFVMKEVRYLMKV</sequence>
<evidence type="ECO:0000313" key="2">
    <source>
        <dbReference type="Proteomes" id="UP001152321"/>
    </source>
</evidence>
<reference evidence="1" key="1">
    <citation type="submission" date="2022-08" db="EMBL/GenBank/DDBJ databases">
        <title>Novel Bdellovibrio Species Isolated from Svalbard: Designation Bdellovibrio svalbardensis.</title>
        <authorList>
            <person name="Mitchell R.J."/>
            <person name="Choi S.Y."/>
        </authorList>
    </citation>
    <scope>NUCLEOTIDE SEQUENCE</scope>
    <source>
        <strain evidence="1">PAP01</strain>
    </source>
</reference>
<dbReference type="RefSeq" id="WP_277579260.1">
    <property type="nucleotide sequence ID" value="NZ_JANRMI010000004.1"/>
</dbReference>
<dbReference type="Proteomes" id="UP001152321">
    <property type="component" value="Unassembled WGS sequence"/>
</dbReference>
<dbReference type="EMBL" id="JANRMI010000004">
    <property type="protein sequence ID" value="MDG0817789.1"/>
    <property type="molecule type" value="Genomic_DNA"/>
</dbReference>
<comment type="caution">
    <text evidence="1">The sequence shown here is derived from an EMBL/GenBank/DDBJ whole genome shotgun (WGS) entry which is preliminary data.</text>
</comment>
<keyword evidence="2" id="KW-1185">Reference proteome</keyword>
<protein>
    <submittedName>
        <fullName evidence="1">Uncharacterized protein</fullName>
    </submittedName>
</protein>
<evidence type="ECO:0000313" key="1">
    <source>
        <dbReference type="EMBL" id="MDG0817789.1"/>
    </source>
</evidence>
<accession>A0ABT6DPE6</accession>
<gene>
    <name evidence="1" type="ORF">NWE73_15515</name>
</gene>